<evidence type="ECO:0000313" key="1">
    <source>
        <dbReference type="EMBL" id="GIY04785.1"/>
    </source>
</evidence>
<evidence type="ECO:0000313" key="2">
    <source>
        <dbReference type="Proteomes" id="UP001054945"/>
    </source>
</evidence>
<dbReference type="EMBL" id="BPLR01005750">
    <property type="protein sequence ID" value="GIY04785.1"/>
    <property type="molecule type" value="Genomic_DNA"/>
</dbReference>
<keyword evidence="2" id="KW-1185">Reference proteome</keyword>
<reference evidence="1 2" key="1">
    <citation type="submission" date="2021-06" db="EMBL/GenBank/DDBJ databases">
        <title>Caerostris extrusa draft genome.</title>
        <authorList>
            <person name="Kono N."/>
            <person name="Arakawa K."/>
        </authorList>
    </citation>
    <scope>NUCLEOTIDE SEQUENCE [LARGE SCALE GENOMIC DNA]</scope>
</reference>
<accession>A0AAV4Q5Q8</accession>
<organism evidence="1 2">
    <name type="scientific">Caerostris extrusa</name>
    <name type="common">Bark spider</name>
    <name type="synonym">Caerostris bankana</name>
    <dbReference type="NCBI Taxonomy" id="172846"/>
    <lineage>
        <taxon>Eukaryota</taxon>
        <taxon>Metazoa</taxon>
        <taxon>Ecdysozoa</taxon>
        <taxon>Arthropoda</taxon>
        <taxon>Chelicerata</taxon>
        <taxon>Arachnida</taxon>
        <taxon>Araneae</taxon>
        <taxon>Araneomorphae</taxon>
        <taxon>Entelegynae</taxon>
        <taxon>Araneoidea</taxon>
        <taxon>Araneidae</taxon>
        <taxon>Caerostris</taxon>
    </lineage>
</organism>
<dbReference type="Proteomes" id="UP001054945">
    <property type="component" value="Unassembled WGS sequence"/>
</dbReference>
<comment type="caution">
    <text evidence="1">The sequence shown here is derived from an EMBL/GenBank/DDBJ whole genome shotgun (WGS) entry which is preliminary data.</text>
</comment>
<gene>
    <name evidence="1" type="ORF">CEXT_21411</name>
</gene>
<protein>
    <submittedName>
        <fullName evidence="1">Uncharacterized protein</fullName>
    </submittedName>
</protein>
<sequence>MVYPGHSGIDTEAFGNASFVLFSRIRKPTIRITIFRIRKPTRMHYPPDRTCPNRQILLFFLPVEYSIKSSALLELFAKMKYIYCTVNIIKVIKVA</sequence>
<proteinExistence type="predicted"/>
<name>A0AAV4Q5Q8_CAEEX</name>
<dbReference type="AlphaFoldDB" id="A0AAV4Q5Q8"/>